<dbReference type="Proteomes" id="UP001256588">
    <property type="component" value="Unassembled WGS sequence"/>
</dbReference>
<feature type="transmembrane region" description="Helical" evidence="1">
    <location>
        <begin position="64"/>
        <end position="84"/>
    </location>
</feature>
<keyword evidence="4" id="KW-1185">Reference proteome</keyword>
<dbReference type="InterPro" id="IPR046554">
    <property type="entry name" value="DUF6708"/>
</dbReference>
<sequence length="332" mass="39259">MLTGWYPKFKLDRGLDDHERNNYLPYENSQNFSPDEAIGMIRFNGTFIDFVDRTFKIKGMLPTLIFLIGELFFISFFLFILFDITGNHRINFISKLFFIAFFGLLCFGVAWAQWLLLLSKDVFQYTHYPVRFNRKTRKIYFFRHDGPGGTVTLPWGDPSVYFHIGQGAQNKLLRDLRCHVLGRHRQVQQTFTVGHFWDHENRVREEWELIRRYMEDGPDKCFDHPADRMIALSTQVTWHNCWLMVCLMMGTNLHPLRWNLMFPIYGALTLSRWLTMKSCRAPVFPPEVEAECAIEPGDPHQLPEPSVIAEFADNEAADARSEQRYRERQLWK</sequence>
<comment type="caution">
    <text evidence="3">The sequence shown here is derived from an EMBL/GenBank/DDBJ whole genome shotgun (WGS) entry which is preliminary data.</text>
</comment>
<proteinExistence type="predicted"/>
<accession>A0ABU1XV74</accession>
<gene>
    <name evidence="3" type="ORF">J2W68_001371</name>
</gene>
<name>A0ABU1XV74_9GAMM</name>
<dbReference type="Pfam" id="PF20455">
    <property type="entry name" value="DUF6708"/>
    <property type="match status" value="1"/>
</dbReference>
<keyword evidence="1" id="KW-0472">Membrane</keyword>
<feature type="domain" description="DUF6708" evidence="2">
    <location>
        <begin position="115"/>
        <end position="295"/>
    </location>
</feature>
<protein>
    <recommendedName>
        <fullName evidence="2">DUF6708 domain-containing protein</fullName>
    </recommendedName>
</protein>
<dbReference type="RefSeq" id="WP_310233885.1">
    <property type="nucleotide sequence ID" value="NZ_JAVDWO010000004.1"/>
</dbReference>
<evidence type="ECO:0000256" key="1">
    <source>
        <dbReference type="SAM" id="Phobius"/>
    </source>
</evidence>
<keyword evidence="1" id="KW-0812">Transmembrane</keyword>
<evidence type="ECO:0000313" key="4">
    <source>
        <dbReference type="Proteomes" id="UP001256588"/>
    </source>
</evidence>
<dbReference type="EMBL" id="JAVDWO010000004">
    <property type="protein sequence ID" value="MDR7192657.1"/>
    <property type="molecule type" value="Genomic_DNA"/>
</dbReference>
<keyword evidence="1" id="KW-1133">Transmembrane helix</keyword>
<feature type="transmembrane region" description="Helical" evidence="1">
    <location>
        <begin position="96"/>
        <end position="117"/>
    </location>
</feature>
<evidence type="ECO:0000313" key="3">
    <source>
        <dbReference type="EMBL" id="MDR7192657.1"/>
    </source>
</evidence>
<reference evidence="3 4" key="1">
    <citation type="submission" date="2023-07" db="EMBL/GenBank/DDBJ databases">
        <title>Sorghum-associated microbial communities from plants grown in Nebraska, USA.</title>
        <authorList>
            <person name="Schachtman D."/>
        </authorList>
    </citation>
    <scope>NUCLEOTIDE SEQUENCE [LARGE SCALE GENOMIC DNA]</scope>
    <source>
        <strain evidence="3 4">4099</strain>
    </source>
</reference>
<organism evidence="3 4">
    <name type="scientific">Luteimonas terrae</name>
    <dbReference type="NCBI Taxonomy" id="1530191"/>
    <lineage>
        <taxon>Bacteria</taxon>
        <taxon>Pseudomonadati</taxon>
        <taxon>Pseudomonadota</taxon>
        <taxon>Gammaproteobacteria</taxon>
        <taxon>Lysobacterales</taxon>
        <taxon>Lysobacteraceae</taxon>
        <taxon>Luteimonas</taxon>
    </lineage>
</organism>
<evidence type="ECO:0000259" key="2">
    <source>
        <dbReference type="Pfam" id="PF20455"/>
    </source>
</evidence>